<organism evidence="1 2">
    <name type="scientific">Marinobacterium stanieri</name>
    <dbReference type="NCBI Taxonomy" id="49186"/>
    <lineage>
        <taxon>Bacteria</taxon>
        <taxon>Pseudomonadati</taxon>
        <taxon>Pseudomonadota</taxon>
        <taxon>Gammaproteobacteria</taxon>
        <taxon>Oceanospirillales</taxon>
        <taxon>Oceanospirillaceae</taxon>
        <taxon>Marinobacterium</taxon>
    </lineage>
</organism>
<reference evidence="1 2" key="1">
    <citation type="submission" date="2017-01" db="EMBL/GenBank/DDBJ databases">
        <authorList>
            <person name="Mah S.A."/>
            <person name="Swanson W.J."/>
            <person name="Moy G.W."/>
            <person name="Vacquier V.D."/>
        </authorList>
    </citation>
    <scope>NUCLEOTIDE SEQUENCE [LARGE SCALE GENOMIC DNA]</scope>
    <source>
        <strain evidence="1 2">DSM 7027</strain>
    </source>
</reference>
<sequence length="60" mass="6732">MKKSKLALAVAGAMTAGFRAPVTAQADAALYGSLRPKLRPAQPQYWDWRQVSKDMNRRKQ</sequence>
<accession>A0A1N6QE07</accession>
<gene>
    <name evidence="1" type="ORF">SAMN05421647_102440</name>
</gene>
<dbReference type="EMBL" id="FTMN01000002">
    <property type="protein sequence ID" value="SIQ14758.1"/>
    <property type="molecule type" value="Genomic_DNA"/>
</dbReference>
<dbReference type="AlphaFoldDB" id="A0A1N6QE07"/>
<evidence type="ECO:0000313" key="2">
    <source>
        <dbReference type="Proteomes" id="UP000186895"/>
    </source>
</evidence>
<evidence type="ECO:0000313" key="1">
    <source>
        <dbReference type="EMBL" id="SIQ14758.1"/>
    </source>
</evidence>
<keyword evidence="2" id="KW-1185">Reference proteome</keyword>
<dbReference type="Proteomes" id="UP000186895">
    <property type="component" value="Unassembled WGS sequence"/>
</dbReference>
<name>A0A1N6QE07_9GAMM</name>
<proteinExistence type="predicted"/>
<dbReference type="STRING" id="49186.SAMN05421647_102440"/>
<protein>
    <submittedName>
        <fullName evidence="1">Uncharacterized protein</fullName>
    </submittedName>
</protein>